<dbReference type="Gramene" id="KCW64239">
    <property type="protein sequence ID" value="KCW64239"/>
    <property type="gene ID" value="EUGRSUZ_G01884"/>
</dbReference>
<evidence type="ECO:0000256" key="7">
    <source>
        <dbReference type="ARBA" id="ARBA00022842"/>
    </source>
</evidence>
<dbReference type="SUPFAM" id="SSF81606">
    <property type="entry name" value="PP2C-like"/>
    <property type="match status" value="1"/>
</dbReference>
<dbReference type="GO" id="GO:0046872">
    <property type="term" value="F:metal ion binding"/>
    <property type="evidence" value="ECO:0007669"/>
    <property type="project" value="UniProtKB-KW"/>
</dbReference>
<dbReference type="OMA" id="ISVANYC"/>
<dbReference type="PANTHER" id="PTHR13832">
    <property type="entry name" value="PROTEIN PHOSPHATASE 2C"/>
    <property type="match status" value="1"/>
</dbReference>
<comment type="catalytic activity">
    <reaction evidence="11">
        <text>O-phospho-L-threonyl-[protein] + H2O = L-threonyl-[protein] + phosphate</text>
        <dbReference type="Rhea" id="RHEA:47004"/>
        <dbReference type="Rhea" id="RHEA-COMP:11060"/>
        <dbReference type="Rhea" id="RHEA-COMP:11605"/>
        <dbReference type="ChEBI" id="CHEBI:15377"/>
        <dbReference type="ChEBI" id="CHEBI:30013"/>
        <dbReference type="ChEBI" id="CHEBI:43474"/>
        <dbReference type="ChEBI" id="CHEBI:61977"/>
        <dbReference type="EC" id="3.1.3.16"/>
    </reaction>
</comment>
<evidence type="ECO:0000256" key="10">
    <source>
        <dbReference type="ARBA" id="ARBA00047761"/>
    </source>
</evidence>
<evidence type="ECO:0000256" key="4">
    <source>
        <dbReference type="ARBA" id="ARBA00013081"/>
    </source>
</evidence>
<dbReference type="AlphaFoldDB" id="A0A059BDW6"/>
<dbReference type="EMBL" id="KK198759">
    <property type="protein sequence ID" value="KCW64238.1"/>
    <property type="molecule type" value="Genomic_DNA"/>
</dbReference>
<evidence type="ECO:0000256" key="11">
    <source>
        <dbReference type="ARBA" id="ARBA00048336"/>
    </source>
</evidence>
<evidence type="ECO:0000256" key="1">
    <source>
        <dbReference type="ARBA" id="ARBA00001936"/>
    </source>
</evidence>
<dbReference type="PROSITE" id="PS01032">
    <property type="entry name" value="PPM_1"/>
    <property type="match status" value="1"/>
</dbReference>
<dbReference type="EMBL" id="KK198759">
    <property type="protein sequence ID" value="KCW64239.1"/>
    <property type="molecule type" value="Genomic_DNA"/>
</dbReference>
<dbReference type="InterPro" id="IPR036457">
    <property type="entry name" value="PPM-type-like_dom_sf"/>
</dbReference>
<comment type="cofactor">
    <cofactor evidence="1">
        <name>Mn(2+)</name>
        <dbReference type="ChEBI" id="CHEBI:29035"/>
    </cofactor>
</comment>
<comment type="catalytic activity">
    <reaction evidence="10">
        <text>O-phospho-L-seryl-[protein] + H2O = L-seryl-[protein] + phosphate</text>
        <dbReference type="Rhea" id="RHEA:20629"/>
        <dbReference type="Rhea" id="RHEA-COMP:9863"/>
        <dbReference type="Rhea" id="RHEA-COMP:11604"/>
        <dbReference type="ChEBI" id="CHEBI:15377"/>
        <dbReference type="ChEBI" id="CHEBI:29999"/>
        <dbReference type="ChEBI" id="CHEBI:43474"/>
        <dbReference type="ChEBI" id="CHEBI:83421"/>
        <dbReference type="EC" id="3.1.3.16"/>
    </reaction>
</comment>
<accession>A0A059BDW6</accession>
<dbReference type="GO" id="GO:0004722">
    <property type="term" value="F:protein serine/threonine phosphatase activity"/>
    <property type="evidence" value="ECO:0000318"/>
    <property type="project" value="GO_Central"/>
</dbReference>
<comment type="cofactor">
    <cofactor evidence="2">
        <name>Mg(2+)</name>
        <dbReference type="ChEBI" id="CHEBI:18420"/>
    </cofactor>
</comment>
<proteinExistence type="inferred from homology"/>
<dbReference type="InterPro" id="IPR001932">
    <property type="entry name" value="PPM-type_phosphatase-like_dom"/>
</dbReference>
<keyword evidence="9" id="KW-0464">Manganese</keyword>
<dbReference type="CDD" id="cd00143">
    <property type="entry name" value="PP2Cc"/>
    <property type="match status" value="1"/>
</dbReference>
<organism evidence="14">
    <name type="scientific">Eucalyptus grandis</name>
    <name type="common">Flooded gum</name>
    <dbReference type="NCBI Taxonomy" id="71139"/>
    <lineage>
        <taxon>Eukaryota</taxon>
        <taxon>Viridiplantae</taxon>
        <taxon>Streptophyta</taxon>
        <taxon>Embryophyta</taxon>
        <taxon>Tracheophyta</taxon>
        <taxon>Spermatophyta</taxon>
        <taxon>Magnoliopsida</taxon>
        <taxon>eudicotyledons</taxon>
        <taxon>Gunneridae</taxon>
        <taxon>Pentapetalae</taxon>
        <taxon>rosids</taxon>
        <taxon>malvids</taxon>
        <taxon>Myrtales</taxon>
        <taxon>Myrtaceae</taxon>
        <taxon>Myrtoideae</taxon>
        <taxon>Eucalypteae</taxon>
        <taxon>Eucalyptus</taxon>
    </lineage>
</organism>
<reference evidence="14" key="1">
    <citation type="submission" date="2013-07" db="EMBL/GenBank/DDBJ databases">
        <title>The genome of Eucalyptus grandis.</title>
        <authorList>
            <person name="Schmutz J."/>
            <person name="Hayes R."/>
            <person name="Myburg A."/>
            <person name="Tuskan G."/>
            <person name="Grattapaglia D."/>
            <person name="Rokhsar D.S."/>
        </authorList>
    </citation>
    <scope>NUCLEOTIDE SEQUENCE</scope>
    <source>
        <tissue evidence="14">Leaf extractions</tissue>
    </source>
</reference>
<dbReference type="InterPro" id="IPR015655">
    <property type="entry name" value="PP2C"/>
</dbReference>
<dbReference type="PROSITE" id="PS51746">
    <property type="entry name" value="PPM_2"/>
    <property type="match status" value="1"/>
</dbReference>
<feature type="domain" description="PPM-type phosphatase" evidence="13">
    <location>
        <begin position="85"/>
        <end position="345"/>
    </location>
</feature>
<evidence type="ECO:0000259" key="13">
    <source>
        <dbReference type="PROSITE" id="PS51746"/>
    </source>
</evidence>
<protein>
    <recommendedName>
        <fullName evidence="4">protein-serine/threonine phosphatase</fullName>
        <ecNumber evidence="4">3.1.3.16</ecNumber>
    </recommendedName>
</protein>
<dbReference type="eggNOG" id="KOG0698">
    <property type="taxonomic scope" value="Eukaryota"/>
</dbReference>
<dbReference type="OrthoDB" id="10264738at2759"/>
<keyword evidence="5" id="KW-0479">Metal-binding</keyword>
<dbReference type="KEGG" id="egr:104453495"/>
<dbReference type="Pfam" id="PF00481">
    <property type="entry name" value="PP2C"/>
    <property type="match status" value="1"/>
</dbReference>
<keyword evidence="7" id="KW-0460">Magnesium</keyword>
<evidence type="ECO:0000256" key="9">
    <source>
        <dbReference type="ARBA" id="ARBA00023211"/>
    </source>
</evidence>
<evidence type="ECO:0000313" key="14">
    <source>
        <dbReference type="EMBL" id="KCW64239.1"/>
    </source>
</evidence>
<dbReference type="Gene3D" id="3.60.40.10">
    <property type="entry name" value="PPM-type phosphatase domain"/>
    <property type="match status" value="1"/>
</dbReference>
<dbReference type="PANTHER" id="PTHR13832:SF852">
    <property type="entry name" value="PROTEIN-SERINE_THREONINE PHOSPHATASE"/>
    <property type="match status" value="1"/>
</dbReference>
<dbReference type="InterPro" id="IPR000222">
    <property type="entry name" value="PP2C_BS"/>
</dbReference>
<evidence type="ECO:0000256" key="6">
    <source>
        <dbReference type="ARBA" id="ARBA00022801"/>
    </source>
</evidence>
<dbReference type="GO" id="GO:0005737">
    <property type="term" value="C:cytoplasm"/>
    <property type="evidence" value="ECO:0007669"/>
    <property type="project" value="UniProtKB-ARBA"/>
</dbReference>
<evidence type="ECO:0000256" key="2">
    <source>
        <dbReference type="ARBA" id="ARBA00001946"/>
    </source>
</evidence>
<dbReference type="SMART" id="SM00331">
    <property type="entry name" value="PP2C_SIG"/>
    <property type="match status" value="1"/>
</dbReference>
<name>A0A059BDW6_EUCGR</name>
<dbReference type="FunFam" id="3.60.40.10:FF:000004">
    <property type="entry name" value="Probable protein phosphatase 2C 22"/>
    <property type="match status" value="1"/>
</dbReference>
<comment type="similarity">
    <text evidence="3 12">Belongs to the PP2C family.</text>
</comment>
<evidence type="ECO:0000256" key="3">
    <source>
        <dbReference type="ARBA" id="ARBA00006702"/>
    </source>
</evidence>
<evidence type="ECO:0000256" key="12">
    <source>
        <dbReference type="RuleBase" id="RU003465"/>
    </source>
</evidence>
<dbReference type="GO" id="GO:0007165">
    <property type="term" value="P:signal transduction"/>
    <property type="evidence" value="ECO:0000318"/>
    <property type="project" value="GO_Central"/>
</dbReference>
<dbReference type="Gramene" id="KCW64238">
    <property type="protein sequence ID" value="KCW64238"/>
    <property type="gene ID" value="EUGRSUZ_G01884"/>
</dbReference>
<sequence>MAPESNHPCPPSSFEANCGKGNLAATDDEKGEVLMNQNQLRIGRPPRHHMSSSQLSSAVELELETGVVTVKPSSDEHPRFVPVFRSGSCSNIGRKKYMEDEYICIDNLLGQLGAAAESSCPGAFYGVFDGHGGTDAALFVQKNILRFIVEDTHFPVCAKKAMKSAFLKADSAFAKADSLDKTSGTTVLTALIRGRTMLIANAGDSRAVLGKRGKAIELSTDHKPDSTSERPRIEKLGGAVYDGYLNGEISVARAIGDWHMKRPEGSPCPLTAEPELQEKVLCEEDEFLILACDGLWDVMSSQCAVTIVRKELMNHNDPEKCSRELVRLALNWNTRDNLTVVVVCFSSDPPPWLETPKLKRSISVEGMCLIRDAMDNNS</sequence>
<dbReference type="EC" id="3.1.3.16" evidence="4"/>
<dbReference type="SMART" id="SM00332">
    <property type="entry name" value="PP2Cc"/>
    <property type="match status" value="1"/>
</dbReference>
<evidence type="ECO:0000256" key="5">
    <source>
        <dbReference type="ARBA" id="ARBA00022723"/>
    </source>
</evidence>
<keyword evidence="6 12" id="KW-0378">Hydrolase</keyword>
<evidence type="ECO:0000256" key="8">
    <source>
        <dbReference type="ARBA" id="ARBA00022912"/>
    </source>
</evidence>
<dbReference type="GO" id="GO:0005634">
    <property type="term" value="C:nucleus"/>
    <property type="evidence" value="ECO:0007669"/>
    <property type="project" value="UniProtKB-ARBA"/>
</dbReference>
<keyword evidence="8 12" id="KW-0904">Protein phosphatase</keyword>
<gene>
    <name evidence="14" type="ORF">EUGRSUZ_G01884</name>
</gene>